<dbReference type="Proteomes" id="UP000037953">
    <property type="component" value="Unassembled WGS sequence"/>
</dbReference>
<dbReference type="EMBL" id="LJOD01000008">
    <property type="protein sequence ID" value="KPE50768.1"/>
    <property type="molecule type" value="Genomic_DNA"/>
</dbReference>
<evidence type="ECO:0000313" key="2">
    <source>
        <dbReference type="Proteomes" id="UP000037953"/>
    </source>
</evidence>
<protein>
    <submittedName>
        <fullName evidence="1">Uncharacterized protein</fullName>
    </submittedName>
</protein>
<reference evidence="1 2" key="1">
    <citation type="journal article" date="2015" name="Genom Data">
        <title>Draft genome sequence of a multidrug-resistant Chryseobacterium indologenes isolate from Malaysia.</title>
        <authorList>
            <person name="Yu C.Y."/>
            <person name="Ang G.Y."/>
            <person name="Cheng H.J."/>
            <person name="Cheong Y.M."/>
            <person name="Yin W.F."/>
            <person name="Chan K.G."/>
        </authorList>
    </citation>
    <scope>NUCLEOTIDE SEQUENCE [LARGE SCALE GENOMIC DNA]</scope>
    <source>
        <strain evidence="1 2">CI_885</strain>
    </source>
</reference>
<dbReference type="AlphaFoldDB" id="A0A0N1KS67"/>
<reference evidence="2" key="2">
    <citation type="submission" date="2015-09" db="EMBL/GenBank/DDBJ databases">
        <title>Draft genome sequence of a multidrug-resistant Chryseobacterium indologenes isolate from Malaysia.</title>
        <authorList>
            <person name="Yu C.Y."/>
            <person name="Ang G.Y."/>
            <person name="Chan K.-G."/>
        </authorList>
    </citation>
    <scope>NUCLEOTIDE SEQUENCE [LARGE SCALE GENOMIC DNA]</scope>
    <source>
        <strain evidence="2">CI_885</strain>
    </source>
</reference>
<name>A0A0N1KS67_CHRID</name>
<evidence type="ECO:0000313" key="1">
    <source>
        <dbReference type="EMBL" id="KPE50768.1"/>
    </source>
</evidence>
<dbReference type="PATRIC" id="fig|253.9.peg.4540"/>
<gene>
    <name evidence="1" type="ORF">AOB46_13350</name>
</gene>
<accession>A0A0N1KS67</accession>
<proteinExistence type="predicted"/>
<comment type="caution">
    <text evidence="1">The sequence shown here is derived from an EMBL/GenBank/DDBJ whole genome shotgun (WGS) entry which is preliminary data.</text>
</comment>
<organism evidence="1 2">
    <name type="scientific">Chryseobacterium indologenes</name>
    <name type="common">Flavobacterium indologenes</name>
    <dbReference type="NCBI Taxonomy" id="253"/>
    <lineage>
        <taxon>Bacteria</taxon>
        <taxon>Pseudomonadati</taxon>
        <taxon>Bacteroidota</taxon>
        <taxon>Flavobacteriia</taxon>
        <taxon>Flavobacteriales</taxon>
        <taxon>Weeksellaceae</taxon>
        <taxon>Chryseobacterium group</taxon>
        <taxon>Chryseobacterium</taxon>
    </lineage>
</organism>
<sequence length="157" mass="17931">MLCFIVSCTSRKNREAYIKETDRQTQLLDTGTGLKKDSIVSGISSGGEDKIVSTVSVIFNPEHPEYIKIEKKTGADYTYNNQFYYKNRKLIKAKIQIKNNTDSGNPDADYRAVYYLHRNRCIKEVNKDPKRSDCHKIKDDSETALLDGFPLLPGNMK</sequence>